<dbReference type="SUPFAM" id="SSF53187">
    <property type="entry name" value="Zn-dependent exopeptidases"/>
    <property type="match status" value="1"/>
</dbReference>
<evidence type="ECO:0000256" key="3">
    <source>
        <dbReference type="ARBA" id="ARBA00005130"/>
    </source>
</evidence>
<dbReference type="Proteomes" id="UP000295181">
    <property type="component" value="Unassembled WGS sequence"/>
</dbReference>
<evidence type="ECO:0000259" key="11">
    <source>
        <dbReference type="Pfam" id="PF07687"/>
    </source>
</evidence>
<accession>A0A4R5NRN6</accession>
<dbReference type="InterPro" id="IPR010182">
    <property type="entry name" value="ArgE/DapE"/>
</dbReference>
<dbReference type="PROSITE" id="PS00758">
    <property type="entry name" value="ARGE_DAPE_CPG2_1"/>
    <property type="match status" value="1"/>
</dbReference>
<comment type="cofactor">
    <cofactor evidence="1">
        <name>Co(2+)</name>
        <dbReference type="ChEBI" id="CHEBI:48828"/>
    </cofactor>
</comment>
<comment type="pathway">
    <text evidence="3">Amino-acid biosynthesis; L-lysine biosynthesis via DAP pathway; LL-2,6-diaminopimelate from (S)-tetrahydrodipicolinate (succinylase route): step 3/3.</text>
</comment>
<dbReference type="PANTHER" id="PTHR43808">
    <property type="entry name" value="ACETYLORNITHINE DEACETYLASE"/>
    <property type="match status" value="1"/>
</dbReference>
<evidence type="ECO:0000313" key="12">
    <source>
        <dbReference type="EMBL" id="TDG79551.1"/>
    </source>
</evidence>
<evidence type="ECO:0000256" key="5">
    <source>
        <dbReference type="ARBA" id="ARBA00011921"/>
    </source>
</evidence>
<evidence type="ECO:0000256" key="10">
    <source>
        <dbReference type="ARBA" id="ARBA00051301"/>
    </source>
</evidence>
<dbReference type="EMBL" id="PUFP01000025">
    <property type="protein sequence ID" value="TDG79551.1"/>
    <property type="molecule type" value="Genomic_DNA"/>
</dbReference>
<dbReference type="GO" id="GO:0009014">
    <property type="term" value="F:succinyl-diaminopimelate desuccinylase activity"/>
    <property type="evidence" value="ECO:0007669"/>
    <property type="project" value="UniProtKB-EC"/>
</dbReference>
<dbReference type="RefSeq" id="WP_056938847.1">
    <property type="nucleotide sequence ID" value="NZ_AZDM01000011.1"/>
</dbReference>
<protein>
    <recommendedName>
        <fullName evidence="6">Probable succinyl-diaminopimelate desuccinylase</fullName>
        <ecNumber evidence="5">3.5.1.18</ecNumber>
    </recommendedName>
</protein>
<dbReference type="InterPro" id="IPR001261">
    <property type="entry name" value="ArgE/DapE_CS"/>
</dbReference>
<evidence type="ECO:0000256" key="9">
    <source>
        <dbReference type="ARBA" id="ARBA00023285"/>
    </source>
</evidence>
<comment type="cofactor">
    <cofactor evidence="2">
        <name>Zn(2+)</name>
        <dbReference type="ChEBI" id="CHEBI:29105"/>
    </cofactor>
</comment>
<dbReference type="Pfam" id="PF01546">
    <property type="entry name" value="Peptidase_M20"/>
    <property type="match status" value="1"/>
</dbReference>
<sequence length="425" mass="46610">MTDKQALLQAVDAHQNQLLALLDRLISFETMSPPARNTVAIQRFLDDELTKIGFKTKQEAFYDGDELLSAEKPGTDAANYHSLLLNGHVDVATVDRQSWHTDPFKLVHEGDLLYGRGVSDMKGGISSFVYIFSLLQQLGIDLPGDLRFQSVVGEEAGEAGTKTLLKNGETADFAVVGDTSNLKFQGQGGVVTGWITLKSPHIYHDGNRAAMITTGGGLKAANMIEKMMVVIQALEKLEQYWGITKRYPGFAPGIDTINPAYIEGGLHPAYIPSVTKLWITVHFYPNENVDDITHEIEDQVLAAAKADPWLRDNLPTFPWGGDSLLVDKGEVFPSLELDPDHPGMKALESSFAEVAGKQPTLGMSPSVSDSGWFGYCHIPAVDFGPGTMEQAHSDNESLSFQQLLTYTKIMAAFIYDWCHSKGEKS</sequence>
<evidence type="ECO:0000256" key="6">
    <source>
        <dbReference type="ARBA" id="ARBA00016853"/>
    </source>
</evidence>
<dbReference type="InterPro" id="IPR002933">
    <property type="entry name" value="Peptidase_M20"/>
</dbReference>
<dbReference type="Gene3D" id="3.30.70.360">
    <property type="match status" value="1"/>
</dbReference>
<gene>
    <name evidence="12" type="ORF">C5L32_002011</name>
</gene>
<dbReference type="GO" id="GO:0009089">
    <property type="term" value="P:lysine biosynthetic process via diaminopimelate"/>
    <property type="evidence" value="ECO:0007669"/>
    <property type="project" value="UniProtKB-UniPathway"/>
</dbReference>
<dbReference type="Pfam" id="PF07687">
    <property type="entry name" value="M20_dimer"/>
    <property type="match status" value="1"/>
</dbReference>
<dbReference type="NCBIfam" id="NF006370">
    <property type="entry name" value="PRK08596.1"/>
    <property type="match status" value="1"/>
</dbReference>
<dbReference type="Gene3D" id="3.40.630.10">
    <property type="entry name" value="Zn peptidases"/>
    <property type="match status" value="2"/>
</dbReference>
<dbReference type="NCBIfam" id="TIGR01910">
    <property type="entry name" value="DapE-ArgE"/>
    <property type="match status" value="1"/>
</dbReference>
<evidence type="ECO:0000256" key="1">
    <source>
        <dbReference type="ARBA" id="ARBA00001941"/>
    </source>
</evidence>
<dbReference type="InterPro" id="IPR050072">
    <property type="entry name" value="Peptidase_M20A"/>
</dbReference>
<comment type="similarity">
    <text evidence="4">Belongs to the peptidase M20A family.</text>
</comment>
<evidence type="ECO:0000256" key="7">
    <source>
        <dbReference type="ARBA" id="ARBA00022801"/>
    </source>
</evidence>
<dbReference type="EC" id="3.5.1.18" evidence="5"/>
<keyword evidence="7" id="KW-0378">Hydrolase</keyword>
<comment type="catalytic activity">
    <reaction evidence="10">
        <text>N-succinyl-(2S,6S)-2,6-diaminopimelate + H2O = (2S,6S)-2,6-diaminopimelate + succinate</text>
        <dbReference type="Rhea" id="RHEA:22608"/>
        <dbReference type="ChEBI" id="CHEBI:15377"/>
        <dbReference type="ChEBI" id="CHEBI:30031"/>
        <dbReference type="ChEBI" id="CHEBI:57609"/>
        <dbReference type="ChEBI" id="CHEBI:58087"/>
        <dbReference type="EC" id="3.5.1.18"/>
    </reaction>
</comment>
<evidence type="ECO:0000256" key="8">
    <source>
        <dbReference type="ARBA" id="ARBA00022833"/>
    </source>
</evidence>
<evidence type="ECO:0000256" key="2">
    <source>
        <dbReference type="ARBA" id="ARBA00001947"/>
    </source>
</evidence>
<organism evidence="12 13">
    <name type="scientific">Lentilactobacillus buchneri DSM 20057</name>
    <dbReference type="NCBI Taxonomy" id="1423728"/>
    <lineage>
        <taxon>Bacteria</taxon>
        <taxon>Bacillati</taxon>
        <taxon>Bacillota</taxon>
        <taxon>Bacilli</taxon>
        <taxon>Lactobacillales</taxon>
        <taxon>Lactobacillaceae</taxon>
        <taxon>Lentilactobacillus</taxon>
    </lineage>
</organism>
<proteinExistence type="inferred from homology"/>
<evidence type="ECO:0000313" key="13">
    <source>
        <dbReference type="Proteomes" id="UP000295181"/>
    </source>
</evidence>
<dbReference type="GeneID" id="72461085"/>
<keyword evidence="9" id="KW-0170">Cobalt</keyword>
<comment type="caution">
    <text evidence="12">The sequence shown here is derived from an EMBL/GenBank/DDBJ whole genome shotgun (WGS) entry which is preliminary data.</text>
</comment>
<dbReference type="InterPro" id="IPR011650">
    <property type="entry name" value="Peptidase_M20_dimer"/>
</dbReference>
<dbReference type="AlphaFoldDB" id="A0A4R5NRN6"/>
<keyword evidence="8" id="KW-0862">Zinc</keyword>
<feature type="domain" description="Peptidase M20 dimerisation" evidence="11">
    <location>
        <begin position="219"/>
        <end position="306"/>
    </location>
</feature>
<reference evidence="12 13" key="1">
    <citation type="journal article" date="2019" name="Appl. Microbiol. Biotechnol.">
        <title>Uncovering carbohydrate metabolism through a genotype-phenotype association study of 56 lactic acid bacteria genomes.</title>
        <authorList>
            <person name="Buron-Moles G."/>
            <person name="Chailyan A."/>
            <person name="Dolejs I."/>
            <person name="Forster J."/>
            <person name="Miks M.H."/>
        </authorList>
    </citation>
    <scope>NUCLEOTIDE SEQUENCE [LARGE SCALE GENOMIC DNA]</scope>
    <source>
        <strain evidence="12 13">ATCC 4005</strain>
    </source>
</reference>
<dbReference type="PANTHER" id="PTHR43808:SF24">
    <property type="entry name" value="N-FORMYL-4-AMINO-5-AMINOMETHYL-2-METHYLPYRIMIDINE DEFORMYLASE"/>
    <property type="match status" value="1"/>
</dbReference>
<evidence type="ECO:0000256" key="4">
    <source>
        <dbReference type="ARBA" id="ARBA00006247"/>
    </source>
</evidence>
<name>A0A4R5NRN6_LENBU</name>
<dbReference type="UniPathway" id="UPA00034">
    <property type="reaction ID" value="UER00021"/>
</dbReference>